<evidence type="ECO:0000313" key="2">
    <source>
        <dbReference type="EMBL" id="KAB7507981.1"/>
    </source>
</evidence>
<dbReference type="OrthoDB" id="18740at2759"/>
<proteinExistence type="predicted"/>
<accession>A0A5N5TPF5</accession>
<keyword evidence="1" id="KW-0175">Coiled coil</keyword>
<dbReference type="Gene3D" id="1.20.58.60">
    <property type="match status" value="2"/>
</dbReference>
<reference evidence="2 3" key="1">
    <citation type="journal article" date="2019" name="PLoS Biol.">
        <title>Sex chromosomes control vertical transmission of feminizing Wolbachia symbionts in an isopod.</title>
        <authorList>
            <person name="Becking T."/>
            <person name="Chebbi M.A."/>
            <person name="Giraud I."/>
            <person name="Moumen B."/>
            <person name="Laverre T."/>
            <person name="Caubet Y."/>
            <person name="Peccoud J."/>
            <person name="Gilbert C."/>
            <person name="Cordaux R."/>
        </authorList>
    </citation>
    <scope>NUCLEOTIDE SEQUENCE [LARGE SCALE GENOMIC DNA]</scope>
    <source>
        <strain evidence="2">ANa2</strain>
        <tissue evidence="2">Whole body excluding digestive tract and cuticle</tissue>
    </source>
</reference>
<name>A0A5N5TPF5_9CRUS</name>
<dbReference type="Proteomes" id="UP000326759">
    <property type="component" value="Unassembled WGS sequence"/>
</dbReference>
<gene>
    <name evidence="2" type="primary">UTRN</name>
    <name evidence="2" type="ORF">Anas_03792</name>
</gene>
<dbReference type="AlphaFoldDB" id="A0A5N5TPF5"/>
<dbReference type="EMBL" id="SEYY01000107">
    <property type="protein sequence ID" value="KAB7507981.1"/>
    <property type="molecule type" value="Genomic_DNA"/>
</dbReference>
<sequence length="347" mass="40160">MTSELYRVEDFIIKFKQYDEVEERIKLIQQSKDFDQKLDTISRQLTDINEQCKEYSVKSIKSEHLESQLNLCMDIYRSLSLLKSNVEEVISTGRKIVKEGITADPESLTLQLDQLKAFYNQLGGSVTEQRGRLEAGVKHSRKAEKEISQLEEWLSITEKELDLREASHPVKNFQQELDFAKHAYDDVMRKKPVLTSIKETVSSLVNLLGGELTAELQERVQEQTLVWERVQKRLSNRVTNLKKDQSAKTSDAQQFFLELGEIQTWLEKTENSLGKFDDLSPVEKESILRVRYSIAADIEQYKMRIEETKESSKGALSDEAELNYRIEPEISGIKRRLEHISGLIKNP</sequence>
<evidence type="ECO:0000313" key="3">
    <source>
        <dbReference type="Proteomes" id="UP000326759"/>
    </source>
</evidence>
<protein>
    <submittedName>
        <fullName evidence="2">Utrophin</fullName>
    </submittedName>
</protein>
<dbReference type="SUPFAM" id="SSF46966">
    <property type="entry name" value="Spectrin repeat"/>
    <property type="match status" value="2"/>
</dbReference>
<dbReference type="SMART" id="SM00150">
    <property type="entry name" value="SPEC"/>
    <property type="match status" value="2"/>
</dbReference>
<evidence type="ECO:0000256" key="1">
    <source>
        <dbReference type="SAM" id="Coils"/>
    </source>
</evidence>
<comment type="caution">
    <text evidence="2">The sequence shown here is derived from an EMBL/GenBank/DDBJ whole genome shotgun (WGS) entry which is preliminary data.</text>
</comment>
<feature type="coiled-coil region" evidence="1">
    <location>
        <begin position="140"/>
        <end position="190"/>
    </location>
</feature>
<keyword evidence="3" id="KW-1185">Reference proteome</keyword>
<organism evidence="2 3">
    <name type="scientific">Armadillidium nasatum</name>
    <dbReference type="NCBI Taxonomy" id="96803"/>
    <lineage>
        <taxon>Eukaryota</taxon>
        <taxon>Metazoa</taxon>
        <taxon>Ecdysozoa</taxon>
        <taxon>Arthropoda</taxon>
        <taxon>Crustacea</taxon>
        <taxon>Multicrustacea</taxon>
        <taxon>Malacostraca</taxon>
        <taxon>Eumalacostraca</taxon>
        <taxon>Peracarida</taxon>
        <taxon>Isopoda</taxon>
        <taxon>Oniscidea</taxon>
        <taxon>Crinocheta</taxon>
        <taxon>Armadillidiidae</taxon>
        <taxon>Armadillidium</taxon>
    </lineage>
</organism>
<dbReference type="InterPro" id="IPR018159">
    <property type="entry name" value="Spectrin/alpha-actinin"/>
</dbReference>